<dbReference type="Gene3D" id="3.40.630.30">
    <property type="match status" value="1"/>
</dbReference>
<dbReference type="AlphaFoldDB" id="A0A3R5X304"/>
<dbReference type="Proteomes" id="UP000287502">
    <property type="component" value="Chromosome"/>
</dbReference>
<dbReference type="SUPFAM" id="SSF55729">
    <property type="entry name" value="Acyl-CoA N-acyltransferases (Nat)"/>
    <property type="match status" value="1"/>
</dbReference>
<dbReference type="EMBL" id="CP035108">
    <property type="protein sequence ID" value="QAR33317.1"/>
    <property type="molecule type" value="Genomic_DNA"/>
</dbReference>
<evidence type="ECO:0000259" key="3">
    <source>
        <dbReference type="PROSITE" id="PS51186"/>
    </source>
</evidence>
<dbReference type="PANTHER" id="PTHR43877">
    <property type="entry name" value="AMINOALKYLPHOSPHONATE N-ACETYLTRANSFERASE-RELATED-RELATED"/>
    <property type="match status" value="1"/>
</dbReference>
<evidence type="ECO:0000256" key="1">
    <source>
        <dbReference type="ARBA" id="ARBA00022679"/>
    </source>
</evidence>
<keyword evidence="2" id="KW-0012">Acyltransferase</keyword>
<accession>A0A3R5X304</accession>
<dbReference type="OrthoDB" id="9797826at2"/>
<evidence type="ECO:0000256" key="2">
    <source>
        <dbReference type="ARBA" id="ARBA00023315"/>
    </source>
</evidence>
<dbReference type="GO" id="GO:0016747">
    <property type="term" value="F:acyltransferase activity, transferring groups other than amino-acyl groups"/>
    <property type="evidence" value="ECO:0007669"/>
    <property type="project" value="InterPro"/>
</dbReference>
<keyword evidence="1 4" id="KW-0808">Transferase</keyword>
<feature type="domain" description="N-acetyltransferase" evidence="3">
    <location>
        <begin position="5"/>
        <end position="150"/>
    </location>
</feature>
<evidence type="ECO:0000313" key="4">
    <source>
        <dbReference type="EMBL" id="QAR33317.1"/>
    </source>
</evidence>
<organism evidence="4 5">
    <name type="scientific">Geovibrio thiophilus</name>
    <dbReference type="NCBI Taxonomy" id="139438"/>
    <lineage>
        <taxon>Bacteria</taxon>
        <taxon>Pseudomonadati</taxon>
        <taxon>Deferribacterota</taxon>
        <taxon>Deferribacteres</taxon>
        <taxon>Deferribacterales</taxon>
        <taxon>Geovibrionaceae</taxon>
        <taxon>Geovibrio</taxon>
    </lineage>
</organism>
<proteinExistence type="predicted"/>
<dbReference type="InterPro" id="IPR016181">
    <property type="entry name" value="Acyl_CoA_acyltransferase"/>
</dbReference>
<sequence>MTDTITLRPAEKRDISGMIEVLSELLALENETVDEAAMRKGFEMLMSDPERCCIFIAEQDGEVVGMCQAQSLISVDEGAKVAYVENMVVRGSLRSSGVGAKLLTAVENCCRESGHIRIHLLVLEKNHKGIQFYSRNGWKKDTHVYMDKEL</sequence>
<dbReference type="InterPro" id="IPR000182">
    <property type="entry name" value="GNAT_dom"/>
</dbReference>
<protein>
    <submittedName>
        <fullName evidence="4">GNAT family N-acetyltransferase</fullName>
    </submittedName>
</protein>
<reference evidence="4 5" key="1">
    <citation type="submission" date="2019-01" db="EMBL/GenBank/DDBJ databases">
        <title>Geovibrio thiophilus DSM 11263, complete genome.</title>
        <authorList>
            <person name="Spring S."/>
            <person name="Bunk B."/>
            <person name="Sproer C."/>
        </authorList>
    </citation>
    <scope>NUCLEOTIDE SEQUENCE [LARGE SCALE GENOMIC DNA]</scope>
    <source>
        <strain evidence="4 5">DSM 11263</strain>
    </source>
</reference>
<dbReference type="PROSITE" id="PS51186">
    <property type="entry name" value="GNAT"/>
    <property type="match status" value="1"/>
</dbReference>
<keyword evidence="5" id="KW-1185">Reference proteome</keyword>
<dbReference type="InterPro" id="IPR050832">
    <property type="entry name" value="Bact_Acetyltransf"/>
</dbReference>
<evidence type="ECO:0000313" key="5">
    <source>
        <dbReference type="Proteomes" id="UP000287502"/>
    </source>
</evidence>
<dbReference type="PANTHER" id="PTHR43877:SF2">
    <property type="entry name" value="AMINOALKYLPHOSPHONATE N-ACETYLTRANSFERASE-RELATED"/>
    <property type="match status" value="1"/>
</dbReference>
<name>A0A3R5X304_9BACT</name>
<dbReference type="CDD" id="cd04301">
    <property type="entry name" value="NAT_SF"/>
    <property type="match status" value="1"/>
</dbReference>
<gene>
    <name evidence="4" type="ORF">EP073_07855</name>
</gene>
<dbReference type="KEGG" id="gtl:EP073_07855"/>
<dbReference type="RefSeq" id="WP_128466603.1">
    <property type="nucleotide sequence ID" value="NZ_CP035108.1"/>
</dbReference>
<dbReference type="Pfam" id="PF00583">
    <property type="entry name" value="Acetyltransf_1"/>
    <property type="match status" value="1"/>
</dbReference>